<feature type="compositionally biased region" description="Basic and acidic residues" evidence="1">
    <location>
        <begin position="357"/>
        <end position="367"/>
    </location>
</feature>
<comment type="caution">
    <text evidence="2">The sequence shown here is derived from an EMBL/GenBank/DDBJ whole genome shotgun (WGS) entry which is preliminary data.</text>
</comment>
<evidence type="ECO:0000313" key="2">
    <source>
        <dbReference type="EMBL" id="CAH0376034.1"/>
    </source>
</evidence>
<evidence type="ECO:0000313" key="3">
    <source>
        <dbReference type="Proteomes" id="UP000789595"/>
    </source>
</evidence>
<keyword evidence="3" id="KW-1185">Reference proteome</keyword>
<feature type="region of interest" description="Disordered" evidence="1">
    <location>
        <begin position="111"/>
        <end position="196"/>
    </location>
</feature>
<feature type="compositionally biased region" description="Low complexity" evidence="1">
    <location>
        <begin position="160"/>
        <end position="188"/>
    </location>
</feature>
<gene>
    <name evidence="2" type="ORF">PECAL_5P05880</name>
</gene>
<organism evidence="2 3">
    <name type="scientific">Pelagomonas calceolata</name>
    <dbReference type="NCBI Taxonomy" id="35677"/>
    <lineage>
        <taxon>Eukaryota</taxon>
        <taxon>Sar</taxon>
        <taxon>Stramenopiles</taxon>
        <taxon>Ochrophyta</taxon>
        <taxon>Pelagophyceae</taxon>
        <taxon>Pelagomonadales</taxon>
        <taxon>Pelagomonadaceae</taxon>
        <taxon>Pelagomonas</taxon>
    </lineage>
</organism>
<protein>
    <submittedName>
        <fullName evidence="2">Uncharacterized protein</fullName>
    </submittedName>
</protein>
<reference evidence="2" key="1">
    <citation type="submission" date="2021-11" db="EMBL/GenBank/DDBJ databases">
        <authorList>
            <consortium name="Genoscope - CEA"/>
            <person name="William W."/>
        </authorList>
    </citation>
    <scope>NUCLEOTIDE SEQUENCE</scope>
</reference>
<dbReference type="Proteomes" id="UP000789595">
    <property type="component" value="Unassembled WGS sequence"/>
</dbReference>
<name>A0A8J2SYS4_9STRA</name>
<sequence length="367" mass="40358">MEDSLLQTGSYKCGILGPQSSRRPVQVVAAGARAVVGVRAADLPVHPWEQPEPRRVLVDGALPLRRTQVVRAPKDVVGEPGHRPVARRGFRGFAAATRRALQEAGFGAGVAVRAGRTRPGRRPSPRPNQLPNQLPSPSPSPRPSRRPIRRPSRLGRRPNPRLLGSRRGPPRPVVLGRVHVRGGSVRGSVDGGRRRGTRGLLPLRALVQNAPEVDAVVRRAHAPHLPVAGEPRQLPQTKVAPRSVRATKTTKVLRRREAQHLEAHVSRQRFAAPHGYDHGAAHRQFASQVLRHFSRAEEHLHKNTNDVQRDEDGPQVLGRLGEVHGLRRHFVRAASFYFIEKSGPVEDRNGVAAEQADLDHGPEGEHH</sequence>
<proteinExistence type="predicted"/>
<accession>A0A8J2SYS4</accession>
<feature type="compositionally biased region" description="Basic residues" evidence="1">
    <location>
        <begin position="143"/>
        <end position="159"/>
    </location>
</feature>
<dbReference type="EMBL" id="CAKKNE010000005">
    <property type="protein sequence ID" value="CAH0376034.1"/>
    <property type="molecule type" value="Genomic_DNA"/>
</dbReference>
<dbReference type="AlphaFoldDB" id="A0A8J2SYS4"/>
<evidence type="ECO:0000256" key="1">
    <source>
        <dbReference type="SAM" id="MobiDB-lite"/>
    </source>
</evidence>
<feature type="region of interest" description="Disordered" evidence="1">
    <location>
        <begin position="348"/>
        <end position="367"/>
    </location>
</feature>
<feature type="compositionally biased region" description="Basic residues" evidence="1">
    <location>
        <begin position="115"/>
        <end position="124"/>
    </location>
</feature>